<gene>
    <name evidence="1" type="ORF">LCGC14_1883970</name>
</gene>
<dbReference type="AlphaFoldDB" id="A0A0F9GPS6"/>
<name>A0A0F9GPS6_9ZZZZ</name>
<proteinExistence type="predicted"/>
<evidence type="ECO:0000313" key="1">
    <source>
        <dbReference type="EMBL" id="KKL92511.1"/>
    </source>
</evidence>
<sequence length="70" mass="8334">MRNRNEFKVRRKALEILARQGALHCGKHDCQITRGLMYKKKCYTGRNRENNICPYLQIQSQSNDYGCRKK</sequence>
<accession>A0A0F9GPS6</accession>
<organism evidence="1">
    <name type="scientific">marine sediment metagenome</name>
    <dbReference type="NCBI Taxonomy" id="412755"/>
    <lineage>
        <taxon>unclassified sequences</taxon>
        <taxon>metagenomes</taxon>
        <taxon>ecological metagenomes</taxon>
    </lineage>
</organism>
<dbReference type="EMBL" id="LAZR01019444">
    <property type="protein sequence ID" value="KKL92511.1"/>
    <property type="molecule type" value="Genomic_DNA"/>
</dbReference>
<comment type="caution">
    <text evidence="1">The sequence shown here is derived from an EMBL/GenBank/DDBJ whole genome shotgun (WGS) entry which is preliminary data.</text>
</comment>
<reference evidence="1" key="1">
    <citation type="journal article" date="2015" name="Nature">
        <title>Complex archaea that bridge the gap between prokaryotes and eukaryotes.</title>
        <authorList>
            <person name="Spang A."/>
            <person name="Saw J.H."/>
            <person name="Jorgensen S.L."/>
            <person name="Zaremba-Niedzwiedzka K."/>
            <person name="Martijn J."/>
            <person name="Lind A.E."/>
            <person name="van Eijk R."/>
            <person name="Schleper C."/>
            <person name="Guy L."/>
            <person name="Ettema T.J."/>
        </authorList>
    </citation>
    <scope>NUCLEOTIDE SEQUENCE</scope>
</reference>
<protein>
    <submittedName>
        <fullName evidence="1">Uncharacterized protein</fullName>
    </submittedName>
</protein>